<dbReference type="SMART" id="SM00108">
    <property type="entry name" value="B_lectin"/>
    <property type="match status" value="1"/>
</dbReference>
<evidence type="ECO:0000256" key="2">
    <source>
        <dbReference type="ARBA" id="ARBA00022679"/>
    </source>
</evidence>
<dbReference type="Pfam" id="PF07714">
    <property type="entry name" value="PK_Tyr_Ser-Thr"/>
    <property type="match status" value="1"/>
</dbReference>
<evidence type="ECO:0000259" key="16">
    <source>
        <dbReference type="PROSITE" id="PS50026"/>
    </source>
</evidence>
<dbReference type="FunFam" id="2.90.10.10:FF:000001">
    <property type="entry name" value="G-type lectin S-receptor-like serine/threonine-protein kinase"/>
    <property type="match status" value="1"/>
</dbReference>
<dbReference type="PROSITE" id="PS50927">
    <property type="entry name" value="BULB_LECTIN"/>
    <property type="match status" value="1"/>
</dbReference>
<reference evidence="19" key="1">
    <citation type="submission" date="2020-09" db="EMBL/GenBank/DDBJ databases">
        <title>Genome-Enabled Discovery of Anthraquinone Biosynthesis in Senna tora.</title>
        <authorList>
            <person name="Kang S.-H."/>
            <person name="Pandey R.P."/>
            <person name="Lee C.-M."/>
            <person name="Sim J.-S."/>
            <person name="Jeong J.-T."/>
            <person name="Choi B.-S."/>
            <person name="Jung M."/>
            <person name="Ginzburg D."/>
            <person name="Zhao K."/>
            <person name="Won S.Y."/>
            <person name="Oh T.-J."/>
            <person name="Yu Y."/>
            <person name="Kim N.-H."/>
            <person name="Lee O.R."/>
            <person name="Lee T.-H."/>
            <person name="Bashyal P."/>
            <person name="Kim T.-S."/>
            <person name="Lee W.-H."/>
            <person name="Kawkins C."/>
            <person name="Kim C.-K."/>
            <person name="Kim J.S."/>
            <person name="Ahn B.O."/>
            <person name="Rhee S.Y."/>
            <person name="Sohng J.K."/>
        </authorList>
    </citation>
    <scope>NUCLEOTIDE SEQUENCE</scope>
    <source>
        <tissue evidence="19">Leaf</tissue>
    </source>
</reference>
<dbReference type="PROSITE" id="PS50948">
    <property type="entry name" value="PAN"/>
    <property type="match status" value="1"/>
</dbReference>
<dbReference type="CDD" id="cd00028">
    <property type="entry name" value="B_lectin"/>
    <property type="match status" value="1"/>
</dbReference>
<evidence type="ECO:0000256" key="8">
    <source>
        <dbReference type="ARBA" id="ARBA00023180"/>
    </source>
</evidence>
<evidence type="ECO:0000256" key="10">
    <source>
        <dbReference type="ARBA" id="ARBA00048679"/>
    </source>
</evidence>
<dbReference type="InterPro" id="IPR036426">
    <property type="entry name" value="Bulb-type_lectin_dom_sf"/>
</dbReference>
<dbReference type="PIRSF" id="PIRSF000641">
    <property type="entry name" value="SRK"/>
    <property type="match status" value="1"/>
</dbReference>
<name>A0A834WKM4_9FABA</name>
<evidence type="ECO:0000256" key="14">
    <source>
        <dbReference type="SAM" id="Phobius"/>
    </source>
</evidence>
<evidence type="ECO:0000259" key="15">
    <source>
        <dbReference type="PROSITE" id="PS50011"/>
    </source>
</evidence>
<dbReference type="SUPFAM" id="SSF51110">
    <property type="entry name" value="alpha-D-mannose-specific plant lectins"/>
    <property type="match status" value="1"/>
</dbReference>
<proteinExistence type="inferred from homology"/>
<feature type="binding site" evidence="13">
    <location>
        <position position="541"/>
    </location>
    <ligand>
        <name>ATP</name>
        <dbReference type="ChEBI" id="CHEBI:30616"/>
    </ligand>
</feature>
<dbReference type="PROSITE" id="PS00107">
    <property type="entry name" value="PROTEIN_KINASE_ATP"/>
    <property type="match status" value="1"/>
</dbReference>
<evidence type="ECO:0000256" key="6">
    <source>
        <dbReference type="ARBA" id="ARBA00022840"/>
    </source>
</evidence>
<sequence>MACYPMAILSMMSIIAYIQMSFLGVSLAFDSIAPTQFMRDGMTLVSQGGDFELGFFSPGKSKKRYLGIWYKNVPIQTVVWVANRVNPINDSSAILTLNPTNGNLILRQNNTVVWYTNSSSHSDQQTPLNPVAQLLDSGNLVVRDQKDSNPENYLWQSFDFPSDTMLPGMKYGWDLKKNKNWTLTAWKSPDDPAPGDFSCVTDRHNYPDSALMKGDRVYSRFGPWNGLHTSGSPEVKPNPLYYFKFVYTIDAIYYTYYLRNKSIYSRIVMNQTDYVRYRYVWVEAERNWMVYKSKPVDICDHYGLCGANGNCVITESPVCECLKGFSPKSLEAWDSMDWSHGCVRNKPLNCSDKHKDGFIRLEGVKVPDTTHTWLDERMGLEECKEKCLKNCSCMAFTNSDIRGQGSGCAMWFGDLVDIRQFASGGQFLYVRMPASELEVGYVHRRKLRIIVGTTITGILGMLLVGCCCLYYVRRGMTVKSKTTNEDGHSEGSESDLDLALLDLPTIASATHNFSPENKIGKGGFGTVYKGKLGNGKTIAVKRLSMSSGQGLTEFKNEVKLIAKVQHRNLVKLLGCCIQGQEKMLVYEYMPNGSLDFFIFDENQGKLLDWPKRFHIICGIARGLMYLHQDSRLRIIHRDLKASNVLLDDQLKPKISDFGMAKTFGGEQTEGNTNRVVGTYGYMAPEYASYGVFSVKSDVFSFGILVMEIIYGKRNRGFYYADQSHNLISHAWLLWKEGKALKWIDKNIEESHVVSEVMRCLHVSLLCVQQHPEDRPDMCSVVLMLGSEKELDEPKAPGFFQGKLLHVANSSSTHIMQSHSTNEITLTLLQAR</sequence>
<keyword evidence="4 11" id="KW-0547">Nucleotide-binding</keyword>
<dbReference type="Proteomes" id="UP000634136">
    <property type="component" value="Unassembled WGS sequence"/>
</dbReference>
<dbReference type="InterPro" id="IPR001245">
    <property type="entry name" value="Ser-Thr/Tyr_kinase_cat_dom"/>
</dbReference>
<keyword evidence="1 11" id="KW-0723">Serine/threonine-protein kinase</keyword>
<dbReference type="FunFam" id="1.10.510.10:FF:000060">
    <property type="entry name" value="G-type lectin S-receptor-like serine/threonine-protein kinase"/>
    <property type="match status" value="1"/>
</dbReference>
<keyword evidence="14" id="KW-0472">Membrane</keyword>
<dbReference type="Gene3D" id="1.10.510.10">
    <property type="entry name" value="Transferase(Phosphotransferase) domain 1"/>
    <property type="match status" value="1"/>
</dbReference>
<evidence type="ECO:0000256" key="11">
    <source>
        <dbReference type="PIRNR" id="PIRNR000641"/>
    </source>
</evidence>
<dbReference type="AlphaFoldDB" id="A0A834WKM4"/>
<feature type="domain" description="Apple" evidence="18">
    <location>
        <begin position="350"/>
        <end position="434"/>
    </location>
</feature>
<dbReference type="Pfam" id="PF01453">
    <property type="entry name" value="B_lectin"/>
    <property type="match status" value="1"/>
</dbReference>
<keyword evidence="7" id="KW-1015">Disulfide bond</keyword>
<keyword evidence="19" id="KW-0675">Receptor</keyword>
<organism evidence="19 20">
    <name type="scientific">Senna tora</name>
    <dbReference type="NCBI Taxonomy" id="362788"/>
    <lineage>
        <taxon>Eukaryota</taxon>
        <taxon>Viridiplantae</taxon>
        <taxon>Streptophyta</taxon>
        <taxon>Embryophyta</taxon>
        <taxon>Tracheophyta</taxon>
        <taxon>Spermatophyta</taxon>
        <taxon>Magnoliopsida</taxon>
        <taxon>eudicotyledons</taxon>
        <taxon>Gunneridae</taxon>
        <taxon>Pentapetalae</taxon>
        <taxon>rosids</taxon>
        <taxon>fabids</taxon>
        <taxon>Fabales</taxon>
        <taxon>Fabaceae</taxon>
        <taxon>Caesalpinioideae</taxon>
        <taxon>Cassia clade</taxon>
        <taxon>Senna</taxon>
    </lineage>
</organism>
<dbReference type="SMART" id="SM00473">
    <property type="entry name" value="PAN_AP"/>
    <property type="match status" value="1"/>
</dbReference>
<evidence type="ECO:0000256" key="7">
    <source>
        <dbReference type="ARBA" id="ARBA00023157"/>
    </source>
</evidence>
<dbReference type="InterPro" id="IPR000742">
    <property type="entry name" value="EGF"/>
</dbReference>
<keyword evidence="6 11" id="KW-0067">ATP-binding</keyword>
<dbReference type="GO" id="GO:0030246">
    <property type="term" value="F:carbohydrate binding"/>
    <property type="evidence" value="ECO:0007669"/>
    <property type="project" value="UniProtKB-KW"/>
</dbReference>
<dbReference type="SUPFAM" id="SSF56112">
    <property type="entry name" value="Protein kinase-like (PK-like)"/>
    <property type="match status" value="1"/>
</dbReference>
<comment type="catalytic activity">
    <reaction evidence="10 11">
        <text>L-seryl-[protein] + ATP = O-phospho-L-seryl-[protein] + ADP + H(+)</text>
        <dbReference type="Rhea" id="RHEA:17989"/>
        <dbReference type="Rhea" id="RHEA-COMP:9863"/>
        <dbReference type="Rhea" id="RHEA-COMP:11604"/>
        <dbReference type="ChEBI" id="CHEBI:15378"/>
        <dbReference type="ChEBI" id="CHEBI:29999"/>
        <dbReference type="ChEBI" id="CHEBI:30616"/>
        <dbReference type="ChEBI" id="CHEBI:83421"/>
        <dbReference type="ChEBI" id="CHEBI:456216"/>
        <dbReference type="EC" id="2.7.11.1"/>
    </reaction>
</comment>
<dbReference type="GO" id="GO:0048544">
    <property type="term" value="P:recognition of pollen"/>
    <property type="evidence" value="ECO:0007669"/>
    <property type="project" value="InterPro"/>
</dbReference>
<evidence type="ECO:0000256" key="5">
    <source>
        <dbReference type="ARBA" id="ARBA00022777"/>
    </source>
</evidence>
<dbReference type="PROSITE" id="PS50011">
    <property type="entry name" value="PROTEIN_KINASE_DOM"/>
    <property type="match status" value="1"/>
</dbReference>
<dbReference type="OrthoDB" id="785331at2759"/>
<keyword evidence="14" id="KW-0812">Transmembrane</keyword>
<evidence type="ECO:0000313" key="20">
    <source>
        <dbReference type="Proteomes" id="UP000634136"/>
    </source>
</evidence>
<dbReference type="Gene3D" id="3.30.200.20">
    <property type="entry name" value="Phosphorylase Kinase, domain 1"/>
    <property type="match status" value="1"/>
</dbReference>
<feature type="domain" description="Bulb-type lectin" evidence="17">
    <location>
        <begin position="29"/>
        <end position="155"/>
    </location>
</feature>
<dbReference type="Gene3D" id="2.90.10.10">
    <property type="entry name" value="Bulb-type lectin domain"/>
    <property type="match status" value="1"/>
</dbReference>
<evidence type="ECO:0000259" key="17">
    <source>
        <dbReference type="PROSITE" id="PS50927"/>
    </source>
</evidence>
<protein>
    <recommendedName>
        <fullName evidence="11">Receptor-like serine/threonine-protein kinase</fullName>
        <ecNumber evidence="11">2.7.11.1</ecNumber>
    </recommendedName>
</protein>
<dbReference type="InterPro" id="IPR017441">
    <property type="entry name" value="Protein_kinase_ATP_BS"/>
</dbReference>
<dbReference type="InterPro" id="IPR008271">
    <property type="entry name" value="Ser/Thr_kinase_AS"/>
</dbReference>
<feature type="domain" description="EGF-like" evidence="16">
    <location>
        <begin position="295"/>
        <end position="331"/>
    </location>
</feature>
<evidence type="ECO:0000256" key="3">
    <source>
        <dbReference type="ARBA" id="ARBA00022729"/>
    </source>
</evidence>
<dbReference type="PROSITE" id="PS00108">
    <property type="entry name" value="PROTEIN_KINASE_ST"/>
    <property type="match status" value="1"/>
</dbReference>
<dbReference type="InterPro" id="IPR011009">
    <property type="entry name" value="Kinase-like_dom_sf"/>
</dbReference>
<dbReference type="GO" id="GO:0004674">
    <property type="term" value="F:protein serine/threonine kinase activity"/>
    <property type="evidence" value="ECO:0007669"/>
    <property type="project" value="UniProtKB-KW"/>
</dbReference>
<keyword evidence="14" id="KW-1133">Transmembrane helix</keyword>
<keyword evidence="12" id="KW-0245">EGF-like domain</keyword>
<dbReference type="EMBL" id="JAAIUW010000007">
    <property type="protein sequence ID" value="KAF7822816.1"/>
    <property type="molecule type" value="Genomic_DNA"/>
</dbReference>
<comment type="caution">
    <text evidence="12">Lacks conserved residue(s) required for the propagation of feature annotation.</text>
</comment>
<dbReference type="FunFam" id="3.30.200.20:FF:000195">
    <property type="entry name" value="G-type lectin S-receptor-like serine/threonine-protein kinase"/>
    <property type="match status" value="1"/>
</dbReference>
<dbReference type="InterPro" id="IPR000858">
    <property type="entry name" value="S_locus_glycoprot_dom"/>
</dbReference>
<evidence type="ECO:0000256" key="9">
    <source>
        <dbReference type="ARBA" id="ARBA00047899"/>
    </source>
</evidence>
<keyword evidence="20" id="KW-1185">Reference proteome</keyword>
<dbReference type="EC" id="2.7.11.1" evidence="11"/>
<keyword evidence="8" id="KW-0325">Glycoprotein</keyword>
<dbReference type="CDD" id="cd14066">
    <property type="entry name" value="STKc_IRAK"/>
    <property type="match status" value="1"/>
</dbReference>
<evidence type="ECO:0000259" key="18">
    <source>
        <dbReference type="PROSITE" id="PS50948"/>
    </source>
</evidence>
<keyword evidence="2 11" id="KW-0808">Transferase</keyword>
<gene>
    <name evidence="19" type="ORF">G2W53_020960</name>
</gene>
<evidence type="ECO:0000256" key="1">
    <source>
        <dbReference type="ARBA" id="ARBA00022527"/>
    </source>
</evidence>
<keyword evidence="19" id="KW-0430">Lectin</keyword>
<comment type="similarity">
    <text evidence="11">Belongs to the protein kinase superfamily. Ser/Thr protein kinase family.</text>
</comment>
<dbReference type="InterPro" id="IPR001480">
    <property type="entry name" value="Bulb-type_lectin_dom"/>
</dbReference>
<evidence type="ECO:0000256" key="13">
    <source>
        <dbReference type="PROSITE-ProRule" id="PRU10141"/>
    </source>
</evidence>
<keyword evidence="5 11" id="KW-0418">Kinase</keyword>
<dbReference type="PANTHER" id="PTHR32444">
    <property type="entry name" value="BULB-TYPE LECTIN DOMAIN-CONTAINING PROTEIN"/>
    <property type="match status" value="1"/>
</dbReference>
<dbReference type="InterPro" id="IPR024171">
    <property type="entry name" value="SRK-like_kinase"/>
</dbReference>
<comment type="caution">
    <text evidence="19">The sequence shown here is derived from an EMBL/GenBank/DDBJ whole genome shotgun (WGS) entry which is preliminary data.</text>
</comment>
<feature type="domain" description="Protein kinase" evidence="15">
    <location>
        <begin position="513"/>
        <end position="790"/>
    </location>
</feature>
<dbReference type="PANTHER" id="PTHR32444:SF234">
    <property type="entry name" value="RECEPTOR-LIKE SERINE_THREONINE-PROTEIN KINASE"/>
    <property type="match status" value="1"/>
</dbReference>
<dbReference type="Pfam" id="PF08276">
    <property type="entry name" value="PAN_2"/>
    <property type="match status" value="1"/>
</dbReference>
<dbReference type="InterPro" id="IPR000719">
    <property type="entry name" value="Prot_kinase_dom"/>
</dbReference>
<feature type="transmembrane region" description="Helical" evidence="14">
    <location>
        <begin position="449"/>
        <end position="472"/>
    </location>
</feature>
<dbReference type="InterPro" id="IPR003609">
    <property type="entry name" value="Pan_app"/>
</dbReference>
<dbReference type="Pfam" id="PF00954">
    <property type="entry name" value="S_locus_glycop"/>
    <property type="match status" value="1"/>
</dbReference>
<dbReference type="CDD" id="cd01098">
    <property type="entry name" value="PAN_AP_plant"/>
    <property type="match status" value="1"/>
</dbReference>
<accession>A0A834WKM4</accession>
<dbReference type="SMART" id="SM00220">
    <property type="entry name" value="S_TKc"/>
    <property type="match status" value="1"/>
</dbReference>
<comment type="catalytic activity">
    <reaction evidence="9 11">
        <text>L-threonyl-[protein] + ATP = O-phospho-L-threonyl-[protein] + ADP + H(+)</text>
        <dbReference type="Rhea" id="RHEA:46608"/>
        <dbReference type="Rhea" id="RHEA-COMP:11060"/>
        <dbReference type="Rhea" id="RHEA-COMP:11605"/>
        <dbReference type="ChEBI" id="CHEBI:15378"/>
        <dbReference type="ChEBI" id="CHEBI:30013"/>
        <dbReference type="ChEBI" id="CHEBI:30616"/>
        <dbReference type="ChEBI" id="CHEBI:61977"/>
        <dbReference type="ChEBI" id="CHEBI:456216"/>
        <dbReference type="EC" id="2.7.11.1"/>
    </reaction>
</comment>
<feature type="transmembrane region" description="Helical" evidence="14">
    <location>
        <begin position="6"/>
        <end position="29"/>
    </location>
</feature>
<dbReference type="GO" id="GO:0005524">
    <property type="term" value="F:ATP binding"/>
    <property type="evidence" value="ECO:0007669"/>
    <property type="project" value="UniProtKB-UniRule"/>
</dbReference>
<evidence type="ECO:0000313" key="19">
    <source>
        <dbReference type="EMBL" id="KAF7822816.1"/>
    </source>
</evidence>
<dbReference type="PROSITE" id="PS50026">
    <property type="entry name" value="EGF_3"/>
    <property type="match status" value="1"/>
</dbReference>
<keyword evidence="3" id="KW-0732">Signal</keyword>
<evidence type="ECO:0000256" key="12">
    <source>
        <dbReference type="PROSITE-ProRule" id="PRU00076"/>
    </source>
</evidence>
<evidence type="ECO:0000256" key="4">
    <source>
        <dbReference type="ARBA" id="ARBA00022741"/>
    </source>
</evidence>